<dbReference type="HOGENOM" id="CLU_1047127_0_0_1"/>
<accession>U5CUJ0</accession>
<proteinExistence type="predicted"/>
<feature type="compositionally biased region" description="Polar residues" evidence="1">
    <location>
        <begin position="251"/>
        <end position="266"/>
    </location>
</feature>
<dbReference type="Gramene" id="ERM93414">
    <property type="protein sequence ID" value="ERM93414"/>
    <property type="gene ID" value="AMTR_s04453p00001630"/>
</dbReference>
<dbReference type="InterPro" id="IPR040256">
    <property type="entry name" value="At4g02000-like"/>
</dbReference>
<name>U5CUJ0_AMBTC</name>
<dbReference type="PANTHER" id="PTHR31286">
    <property type="entry name" value="GLYCINE-RICH CELL WALL STRUCTURAL PROTEIN 1.8-LIKE"/>
    <property type="match status" value="1"/>
</dbReference>
<dbReference type="PANTHER" id="PTHR31286:SF99">
    <property type="entry name" value="DUF4283 DOMAIN-CONTAINING PROTEIN"/>
    <property type="match status" value="1"/>
</dbReference>
<dbReference type="EMBL" id="KI397761">
    <property type="protein sequence ID" value="ERM93414.1"/>
    <property type="molecule type" value="Genomic_DNA"/>
</dbReference>
<dbReference type="AlphaFoldDB" id="U5CUJ0"/>
<organism evidence="2 3">
    <name type="scientific">Amborella trichopoda</name>
    <dbReference type="NCBI Taxonomy" id="13333"/>
    <lineage>
        <taxon>Eukaryota</taxon>
        <taxon>Viridiplantae</taxon>
        <taxon>Streptophyta</taxon>
        <taxon>Embryophyta</taxon>
        <taxon>Tracheophyta</taxon>
        <taxon>Spermatophyta</taxon>
        <taxon>Magnoliopsida</taxon>
        <taxon>Amborellales</taxon>
        <taxon>Amborellaceae</taxon>
        <taxon>Amborella</taxon>
    </lineage>
</organism>
<keyword evidence="3" id="KW-1185">Reference proteome</keyword>
<protein>
    <recommendedName>
        <fullName evidence="4">Zinc knuckle CX2CX4HX4C domain-containing protein</fullName>
    </recommendedName>
</protein>
<feature type="region of interest" description="Disordered" evidence="1">
    <location>
        <begin position="233"/>
        <end position="266"/>
    </location>
</feature>
<sequence>MYADSMTLKSKRLTYARICVEVDATRPLPDSFDLCVDDDFEDNAEKLLEIHVEYQWKPKMCSDCQVFGHQVNSCPKKVNMPTTKPQPTKAIWKATGVILPKDPSIMATEGVTGAATEQQQTNIPHLHEAETSIQKAHMRTANKEDTCIESTVNHLEAIEALVAHGPDLNLGELDVLSPSARRGSGMVPTITNFSTSVATIYPNRFDVLQGEEGAEINPDLGLTDLLATINGGAKQKKKGKNKVNPQGGMTLRSQGKPNDSSCFLEY</sequence>
<evidence type="ECO:0000313" key="2">
    <source>
        <dbReference type="EMBL" id="ERM93414.1"/>
    </source>
</evidence>
<evidence type="ECO:0000256" key="1">
    <source>
        <dbReference type="SAM" id="MobiDB-lite"/>
    </source>
</evidence>
<evidence type="ECO:0000313" key="3">
    <source>
        <dbReference type="Proteomes" id="UP000017836"/>
    </source>
</evidence>
<dbReference type="STRING" id="13333.U5CUJ0"/>
<reference evidence="3" key="1">
    <citation type="journal article" date="2013" name="Science">
        <title>The Amborella genome and the evolution of flowering plants.</title>
        <authorList>
            <consortium name="Amborella Genome Project"/>
        </authorList>
    </citation>
    <scope>NUCLEOTIDE SEQUENCE [LARGE SCALE GENOMIC DNA]</scope>
</reference>
<dbReference type="Proteomes" id="UP000017836">
    <property type="component" value="Unassembled WGS sequence"/>
</dbReference>
<gene>
    <name evidence="2" type="ORF">AMTR_s04453p00001630</name>
</gene>
<evidence type="ECO:0008006" key="4">
    <source>
        <dbReference type="Google" id="ProtNLM"/>
    </source>
</evidence>